<dbReference type="InterPro" id="IPR011032">
    <property type="entry name" value="GroES-like_sf"/>
</dbReference>
<dbReference type="RefSeq" id="WP_057748426.1">
    <property type="nucleotide sequence ID" value="NZ_BJVH01000001.1"/>
</dbReference>
<name>A0A0R2J0Q9_9LACO</name>
<dbReference type="STRING" id="319652.IV80_GL000292"/>
<dbReference type="CDD" id="cd05289">
    <property type="entry name" value="MDR_like_2"/>
    <property type="match status" value="1"/>
</dbReference>
<dbReference type="Gene3D" id="3.90.180.10">
    <property type="entry name" value="Medium-chain alcohol dehydrogenases, catalytic domain"/>
    <property type="match status" value="1"/>
</dbReference>
<dbReference type="PATRIC" id="fig|319652.3.peg.295"/>
<organism evidence="2 3">
    <name type="scientific">Pediococcus cellicola</name>
    <dbReference type="NCBI Taxonomy" id="319652"/>
    <lineage>
        <taxon>Bacteria</taxon>
        <taxon>Bacillati</taxon>
        <taxon>Bacillota</taxon>
        <taxon>Bacilli</taxon>
        <taxon>Lactobacillales</taxon>
        <taxon>Lactobacillaceae</taxon>
        <taxon>Pediococcus</taxon>
    </lineage>
</organism>
<dbReference type="PANTHER" id="PTHR44013:SF1">
    <property type="entry name" value="ZINC-TYPE ALCOHOL DEHYDROGENASE-LIKE PROTEIN C16A3.02C"/>
    <property type="match status" value="1"/>
</dbReference>
<dbReference type="Pfam" id="PF13602">
    <property type="entry name" value="ADH_zinc_N_2"/>
    <property type="match status" value="1"/>
</dbReference>
<keyword evidence="3" id="KW-1185">Reference proteome</keyword>
<dbReference type="Gene3D" id="3.40.50.720">
    <property type="entry name" value="NAD(P)-binding Rossmann-like Domain"/>
    <property type="match status" value="1"/>
</dbReference>
<dbReference type="InterPro" id="IPR020843">
    <property type="entry name" value="ER"/>
</dbReference>
<evidence type="ECO:0000259" key="1">
    <source>
        <dbReference type="SMART" id="SM00829"/>
    </source>
</evidence>
<evidence type="ECO:0000313" key="2">
    <source>
        <dbReference type="EMBL" id="KRN67748.1"/>
    </source>
</evidence>
<sequence>MKAFGFNQFGSADVFEELTSENLTPKKGRVIVQTHAFAMNPFDRKMRQGEVKMKQPPFFPIIPGSDISGTVIDKAADVSEFHIGDEVIGRVISGGYAQQVSVPHLKLVLKPHNLSFTEAAGIPNAGITAYDILKGALNLEHVTSILVLGASGAVGAFLVQIARATGLFVAATASSKHAKFVKNLGVDLFIPTEQLTKRNFLDDAPVDVLINATPATFDNKLGNNRWLKPDGQLVSLNGFSPTFKAVSNQQQLTDFNDAAFHQNRKALVYLTELVKHNQLKVPIARTYPFTLDGVIQGQKLLDAHHMPGKIVITQEAPNK</sequence>
<dbReference type="Proteomes" id="UP000051568">
    <property type="component" value="Unassembled WGS sequence"/>
</dbReference>
<accession>A0A0R2J0Q9</accession>
<proteinExistence type="predicted"/>
<dbReference type="EMBL" id="JQBR01000001">
    <property type="protein sequence ID" value="KRN67748.1"/>
    <property type="molecule type" value="Genomic_DNA"/>
</dbReference>
<dbReference type="Pfam" id="PF08240">
    <property type="entry name" value="ADH_N"/>
    <property type="match status" value="1"/>
</dbReference>
<dbReference type="PANTHER" id="PTHR44013">
    <property type="entry name" value="ZINC-TYPE ALCOHOL DEHYDROGENASE-LIKE PROTEIN C16A3.02C"/>
    <property type="match status" value="1"/>
</dbReference>
<dbReference type="GO" id="GO:0016491">
    <property type="term" value="F:oxidoreductase activity"/>
    <property type="evidence" value="ECO:0007669"/>
    <property type="project" value="InterPro"/>
</dbReference>
<dbReference type="InterPro" id="IPR013154">
    <property type="entry name" value="ADH-like_N"/>
</dbReference>
<dbReference type="SMART" id="SM00829">
    <property type="entry name" value="PKS_ER"/>
    <property type="match status" value="1"/>
</dbReference>
<feature type="domain" description="Enoyl reductase (ER)" evidence="1">
    <location>
        <begin position="10"/>
        <end position="312"/>
    </location>
</feature>
<dbReference type="InterPro" id="IPR036291">
    <property type="entry name" value="NAD(P)-bd_dom_sf"/>
</dbReference>
<reference evidence="2 3" key="1">
    <citation type="journal article" date="2015" name="Genome Announc.">
        <title>Expanding the biotechnology potential of lactobacilli through comparative genomics of 213 strains and associated genera.</title>
        <authorList>
            <person name="Sun Z."/>
            <person name="Harris H.M."/>
            <person name="McCann A."/>
            <person name="Guo C."/>
            <person name="Argimon S."/>
            <person name="Zhang W."/>
            <person name="Yang X."/>
            <person name="Jeffery I.B."/>
            <person name="Cooney J.C."/>
            <person name="Kagawa T.F."/>
            <person name="Liu W."/>
            <person name="Song Y."/>
            <person name="Salvetti E."/>
            <person name="Wrobel A."/>
            <person name="Rasinkangas P."/>
            <person name="Parkhill J."/>
            <person name="Rea M.C."/>
            <person name="O'Sullivan O."/>
            <person name="Ritari J."/>
            <person name="Douillard F.P."/>
            <person name="Paul Ross R."/>
            <person name="Yang R."/>
            <person name="Briner A.E."/>
            <person name="Felis G.E."/>
            <person name="de Vos W.M."/>
            <person name="Barrangou R."/>
            <person name="Klaenhammer T.R."/>
            <person name="Caufield P.W."/>
            <person name="Cui Y."/>
            <person name="Zhang H."/>
            <person name="O'Toole P.W."/>
        </authorList>
    </citation>
    <scope>NUCLEOTIDE SEQUENCE [LARGE SCALE GENOMIC DNA]</scope>
    <source>
        <strain evidence="2 3">DSM 17757</strain>
    </source>
</reference>
<protein>
    <submittedName>
        <fullName evidence="2">NADPH quinone reductase-like Zn-dependent oxidoreductase</fullName>
    </submittedName>
</protein>
<dbReference type="OrthoDB" id="9792162at2"/>
<comment type="caution">
    <text evidence="2">The sequence shown here is derived from an EMBL/GenBank/DDBJ whole genome shotgun (WGS) entry which is preliminary data.</text>
</comment>
<dbReference type="AlphaFoldDB" id="A0A0R2J0Q9"/>
<dbReference type="SUPFAM" id="SSF51735">
    <property type="entry name" value="NAD(P)-binding Rossmann-fold domains"/>
    <property type="match status" value="1"/>
</dbReference>
<dbReference type="SUPFAM" id="SSF50129">
    <property type="entry name" value="GroES-like"/>
    <property type="match status" value="1"/>
</dbReference>
<dbReference type="InterPro" id="IPR052733">
    <property type="entry name" value="Chloroplast_QOR"/>
</dbReference>
<evidence type="ECO:0000313" key="3">
    <source>
        <dbReference type="Proteomes" id="UP000051568"/>
    </source>
</evidence>
<gene>
    <name evidence="2" type="ORF">IV80_GL000292</name>
</gene>